<comment type="caution">
    <text evidence="23">The sequence shown here is derived from an EMBL/GenBank/DDBJ whole genome shotgun (WGS) entry which is preliminary data.</text>
</comment>
<evidence type="ECO:0000256" key="15">
    <source>
        <dbReference type="ARBA" id="ARBA00023172"/>
    </source>
</evidence>
<evidence type="ECO:0000256" key="14">
    <source>
        <dbReference type="ARBA" id="ARBA00023125"/>
    </source>
</evidence>
<keyword evidence="24" id="KW-1185">Reference proteome</keyword>
<feature type="transmembrane region" description="Helical" evidence="19">
    <location>
        <begin position="422"/>
        <end position="439"/>
    </location>
</feature>
<feature type="transmembrane region" description="Helical" evidence="19">
    <location>
        <begin position="12"/>
        <end position="31"/>
    </location>
</feature>
<evidence type="ECO:0000256" key="5">
    <source>
        <dbReference type="ARBA" id="ARBA00022722"/>
    </source>
</evidence>
<dbReference type="InterPro" id="IPR041373">
    <property type="entry name" value="RT_RNaseH"/>
</dbReference>
<dbReference type="InterPro" id="IPR012337">
    <property type="entry name" value="RNaseH-like_sf"/>
</dbReference>
<keyword evidence="17" id="KW-0175">Coiled coil</keyword>
<keyword evidence="9" id="KW-0378">Hydrolase</keyword>
<evidence type="ECO:0000313" key="24">
    <source>
        <dbReference type="Proteomes" id="UP001172457"/>
    </source>
</evidence>
<evidence type="ECO:0000256" key="11">
    <source>
        <dbReference type="ARBA" id="ARBA00022908"/>
    </source>
</evidence>
<dbReference type="PROSITE" id="PS00141">
    <property type="entry name" value="ASP_PROTEASE"/>
    <property type="match status" value="1"/>
</dbReference>
<sequence>MAGGGGRTTAAAVVRMWSTVVVGFSAAAVLLSRPGGGGYPAIAAAVEPCKRTGGGDGGILPLLLPRLCKLSDSGGGRINRRRCHIICRYRAQAVVVTVVVASVATDNHGPYPRLSGPFVAWVGCVSGILLLRVYYVIKVQVRAWTKARLRLDDSGVGIPTSYRWIGMASGTVKTEGNLIACVIRIGAILIYHSTMSQEIDPSEDQSLGSHETSRSRSVVPRSQTLDQERDPYDGIDSDADSHPVPVRLASPARPFGPETHYGLRGRRTARKSVPLPTRMSFRIPTGDGAGPSRVRGQGGSSSSSSSSSSGSPPPYRPSSPIARVARPPPVAQAPPDARPPPIAPIPRRPHMARAPVLVLRGMTPAERQEVTRLARGQGVHEHMIDHHEHMIDSLLGVAGADSQQLSRVVTLLGRTMDSLSHLYTLVYMVIALAIILNMPPRRENPELARLVSEQVIASLPNIVSQVAAGLNANQNRNQEPRDRECTYKSFRSCNPKEFHGTEGAVGLLTWLEGMESVLHISKCTEGNKVEFAACLLQGRALTWWNTQVQTRGREATGQISWEDFKKMLKDEFCPRKAELWSHEMKGNDVTTYTTRFHELAKLVPHLVTPEQNRVDRYVWGLSPVIRGNVTAADPKTLQEAVNLANRLTNNAVRSGAFPSDGAKGKRKVEEPARGKFGQRSNKERRVTRNFGVQTPAQERGKGSPPMCDRCHRQHYGKCVVCQKCNRTGHVAPDCRSGQGRTCYECGSPDHYRNKCPKIQRRPNVNANPPENQRARGGLARGRAFVIGAEEAKQNPDVVTGTFLLNNYPATVLFDSGADRSFVSLEFRPKINKKSQNLKEEQIIEYSNGELVKANKVIRKCTLGLSGKEFSIDLIPIKIGSFDIIVGMDWMSNHRATICCAEKMVLLALPDGGVLEVYGEKPRKDIKIVSYMKMRNHLRKECVAFMAHVVDKKAEEKSIQDIPVVREFPEVFPEELPGLPPPRLVEFHIDLVPGAGPIAKSPYRLAPSEMQELSKQLQELLDKGFIRPSSSPWGAPVLFVKKKDGSFRMCIDYRELNKITIKNRYPLPRIDDLFDQLQGATYFSKIDLRSGYHQMRVREEDIAKTAFRTRYGHYEFLVMPFGLTNAPAVFMDLMNRVCRPYLDKFVIVFIDDILIYSQNKEDHEQHLRRILELLKAEKLYAKFSKCEFWIREVHFLGHVVNKEGIHVDPAKVEAIKKWEAPKTPTEIRQFLGLAGYYRRFIANFSKIAQPLTTLTQKDKKFIWGEKQEEAFQLLKHKLCNAPILALPEGTDNFVVYCDASHQGLGCVLMQNEKVIAYASRQLKVHEKNYTTHDLELGAVVFALKIWRHYLYGTKCTIFTDHKSVQHILDQKMLNMRQRRWVELLSNYDCEIKYHPGKANVVADALSRKERVKPTRTRAMGVIVQTSLKSQIVEAQKEALEADNIKKETLHKMEKEFEERSDGARYFKNRIWVPTVGQLRKMIMDEAHQSRYSIHPGADKMYKGLKEHYWWPGMKKDVAIYVSKCLTCARIKAEHQKPSGLLQQPEIPEWKWEKISMDFVTKLPKTKKGHDSIWVIVDRLTKSAHFLPIKESFSVDRLAQLYVDEIVMRHGVPISIISDRDSRFTSRFWQSLQAALGTSVDLSTAYHPQTDGQTERTIQTLEDMLRACVLEFGGSWDDHLPLVEFSYNNSYHTSIQCAPYEALYGRKCRSPLNWLEVGESRLIRPDIVQETTDKIKLVQEKLKAARDRQKSYADNRRKPLEFQVGDRVLLKVSPWKGLIRFGKKGKLSPRYVGPFKVIERIGPVAYKLELPAELSSIHDTFHVSNLKKCLSEETVILPLEEIQVDEQLRAMEEPIEILDREVKKLRRSRIPIVKVRWNARHGPEFTWEREAFMKSKYPHLFTKNPGGSSKS</sequence>
<proteinExistence type="predicted"/>
<evidence type="ECO:0000256" key="1">
    <source>
        <dbReference type="ARBA" id="ARBA00012493"/>
    </source>
</evidence>
<dbReference type="InterPro" id="IPR043502">
    <property type="entry name" value="DNA/RNA_pol_sf"/>
</dbReference>
<dbReference type="FunFam" id="3.30.420.10:FF:000032">
    <property type="entry name" value="Retrovirus-related Pol polyprotein from transposon 297-like Protein"/>
    <property type="match status" value="1"/>
</dbReference>
<keyword evidence="14" id="KW-0238">DNA-binding</keyword>
<dbReference type="SMART" id="SM00343">
    <property type="entry name" value="ZnF_C2HC"/>
    <property type="match status" value="2"/>
</dbReference>
<dbReference type="PANTHER" id="PTHR37984">
    <property type="entry name" value="PROTEIN CBG26694"/>
    <property type="match status" value="1"/>
</dbReference>
<feature type="coiled-coil region" evidence="17">
    <location>
        <begin position="1726"/>
        <end position="1753"/>
    </location>
</feature>
<dbReference type="InterPro" id="IPR041588">
    <property type="entry name" value="Integrase_H2C2"/>
</dbReference>
<dbReference type="InterPro" id="IPR000477">
    <property type="entry name" value="RT_dom"/>
</dbReference>
<feature type="compositionally biased region" description="Low complexity" evidence="18">
    <location>
        <begin position="290"/>
        <end position="310"/>
    </location>
</feature>
<dbReference type="InterPro" id="IPR021109">
    <property type="entry name" value="Peptidase_aspartic_dom_sf"/>
</dbReference>
<dbReference type="InterPro" id="IPR043128">
    <property type="entry name" value="Rev_trsase/Diguanyl_cyclase"/>
</dbReference>
<dbReference type="InterPro" id="IPR001584">
    <property type="entry name" value="Integrase_cat-core"/>
</dbReference>
<dbReference type="EC" id="2.7.7.49" evidence="1"/>
<dbReference type="Gene3D" id="3.30.70.270">
    <property type="match status" value="2"/>
</dbReference>
<feature type="compositionally biased region" description="Polar residues" evidence="18">
    <location>
        <begin position="200"/>
        <end position="210"/>
    </location>
</feature>
<dbReference type="SUPFAM" id="SSF50630">
    <property type="entry name" value="Acid proteases"/>
    <property type="match status" value="1"/>
</dbReference>
<keyword evidence="5" id="KW-0540">Nuclease</keyword>
<dbReference type="GO" id="GO:0003887">
    <property type="term" value="F:DNA-directed DNA polymerase activity"/>
    <property type="evidence" value="ECO:0007669"/>
    <property type="project" value="UniProtKB-KW"/>
</dbReference>
<evidence type="ECO:0000256" key="3">
    <source>
        <dbReference type="ARBA" id="ARBA00022679"/>
    </source>
</evidence>
<dbReference type="GO" id="GO:0003677">
    <property type="term" value="F:DNA binding"/>
    <property type="evidence" value="ECO:0007669"/>
    <property type="project" value="UniProtKB-KW"/>
</dbReference>
<evidence type="ECO:0000256" key="19">
    <source>
        <dbReference type="SAM" id="Phobius"/>
    </source>
</evidence>
<evidence type="ECO:0000259" key="21">
    <source>
        <dbReference type="PROSITE" id="PS50878"/>
    </source>
</evidence>
<evidence type="ECO:0000256" key="17">
    <source>
        <dbReference type="SAM" id="Coils"/>
    </source>
</evidence>
<feature type="domain" description="CCHC-type" evidence="20">
    <location>
        <begin position="742"/>
        <end position="757"/>
    </location>
</feature>
<keyword evidence="16" id="KW-0863">Zinc-finger</keyword>
<dbReference type="CDD" id="cd09274">
    <property type="entry name" value="RNase_HI_RT_Ty3"/>
    <property type="match status" value="1"/>
</dbReference>
<reference evidence="23" key="1">
    <citation type="submission" date="2023-03" db="EMBL/GenBank/DDBJ databases">
        <title>Chromosome-scale reference genome and RAD-based genetic map of yellow starthistle (Centaurea solstitialis) reveal putative structural variation and QTLs associated with invader traits.</title>
        <authorList>
            <person name="Reatini B."/>
            <person name="Cang F.A."/>
            <person name="Jiang Q."/>
            <person name="Mckibben M.T.W."/>
            <person name="Barker M.S."/>
            <person name="Rieseberg L.H."/>
            <person name="Dlugosch K.M."/>
        </authorList>
    </citation>
    <scope>NUCLEOTIDE SEQUENCE</scope>
    <source>
        <strain evidence="23">CAN-66</strain>
        <tissue evidence="23">Leaf</tissue>
    </source>
</reference>
<evidence type="ECO:0000256" key="6">
    <source>
        <dbReference type="ARBA" id="ARBA00022723"/>
    </source>
</evidence>
<dbReference type="InterPro" id="IPR036875">
    <property type="entry name" value="Znf_CCHC_sf"/>
</dbReference>
<keyword evidence="12" id="KW-0695">RNA-directed DNA polymerase</keyword>
<dbReference type="PROSITE" id="PS50994">
    <property type="entry name" value="INTEGRASE"/>
    <property type="match status" value="1"/>
</dbReference>
<dbReference type="PROSITE" id="PS50878">
    <property type="entry name" value="RT_POL"/>
    <property type="match status" value="1"/>
</dbReference>
<keyword evidence="7" id="KW-0064">Aspartyl protease</keyword>
<dbReference type="CDD" id="cd00303">
    <property type="entry name" value="retropepsin_like"/>
    <property type="match status" value="1"/>
</dbReference>
<evidence type="ECO:0000313" key="23">
    <source>
        <dbReference type="EMBL" id="KAJ9545034.1"/>
    </source>
</evidence>
<dbReference type="CDD" id="cd01647">
    <property type="entry name" value="RT_LTR"/>
    <property type="match status" value="1"/>
</dbReference>
<dbReference type="GO" id="GO:0006508">
    <property type="term" value="P:proteolysis"/>
    <property type="evidence" value="ECO:0007669"/>
    <property type="project" value="UniProtKB-KW"/>
</dbReference>
<evidence type="ECO:0000256" key="2">
    <source>
        <dbReference type="ARBA" id="ARBA00022670"/>
    </source>
</evidence>
<evidence type="ECO:0000259" key="20">
    <source>
        <dbReference type="PROSITE" id="PS50158"/>
    </source>
</evidence>
<dbReference type="GO" id="GO:0015074">
    <property type="term" value="P:DNA integration"/>
    <property type="evidence" value="ECO:0007669"/>
    <property type="project" value="UniProtKB-KW"/>
</dbReference>
<dbReference type="Gene3D" id="3.10.10.10">
    <property type="entry name" value="HIV Type 1 Reverse Transcriptase, subunit A, domain 1"/>
    <property type="match status" value="1"/>
</dbReference>
<dbReference type="Pfam" id="PF00078">
    <property type="entry name" value="RVT_1"/>
    <property type="match status" value="1"/>
</dbReference>
<dbReference type="GO" id="GO:0004519">
    <property type="term" value="F:endonuclease activity"/>
    <property type="evidence" value="ECO:0007669"/>
    <property type="project" value="UniProtKB-KW"/>
</dbReference>
<dbReference type="InterPro" id="IPR045358">
    <property type="entry name" value="Ty3_capsid"/>
</dbReference>
<evidence type="ECO:0000256" key="12">
    <source>
        <dbReference type="ARBA" id="ARBA00022918"/>
    </source>
</evidence>
<dbReference type="SUPFAM" id="SSF53098">
    <property type="entry name" value="Ribonuclease H-like"/>
    <property type="match status" value="1"/>
</dbReference>
<dbReference type="Proteomes" id="UP001172457">
    <property type="component" value="Chromosome 6"/>
</dbReference>
<keyword evidence="11" id="KW-0229">DNA integration</keyword>
<dbReference type="EMBL" id="JARYMX010000006">
    <property type="protein sequence ID" value="KAJ9545034.1"/>
    <property type="molecule type" value="Genomic_DNA"/>
</dbReference>
<dbReference type="GO" id="GO:0006310">
    <property type="term" value="P:DNA recombination"/>
    <property type="evidence" value="ECO:0007669"/>
    <property type="project" value="UniProtKB-KW"/>
</dbReference>
<dbReference type="Pfam" id="PF24626">
    <property type="entry name" value="SH3_Tf2-1"/>
    <property type="match status" value="1"/>
</dbReference>
<dbReference type="FunFam" id="3.10.10.10:FF:000007">
    <property type="entry name" value="Retrovirus-related Pol polyprotein from transposon 17.6-like Protein"/>
    <property type="match status" value="1"/>
</dbReference>
<keyword evidence="16" id="KW-0862">Zinc</keyword>
<keyword evidence="15" id="KW-0233">DNA recombination</keyword>
<keyword evidence="8" id="KW-0255">Endonuclease</keyword>
<keyword evidence="2" id="KW-0645">Protease</keyword>
<dbReference type="InterPro" id="IPR036397">
    <property type="entry name" value="RNaseH_sf"/>
</dbReference>
<evidence type="ECO:0000259" key="22">
    <source>
        <dbReference type="PROSITE" id="PS50994"/>
    </source>
</evidence>
<dbReference type="Gene3D" id="4.10.60.10">
    <property type="entry name" value="Zinc finger, CCHC-type"/>
    <property type="match status" value="1"/>
</dbReference>
<dbReference type="InterPro" id="IPR001969">
    <property type="entry name" value="Aspartic_peptidase_AS"/>
</dbReference>
<feature type="domain" description="CCHC-type" evidence="20">
    <location>
        <begin position="721"/>
        <end position="736"/>
    </location>
</feature>
<dbReference type="GO" id="GO:0008270">
    <property type="term" value="F:zinc ion binding"/>
    <property type="evidence" value="ECO:0007669"/>
    <property type="project" value="UniProtKB-KW"/>
</dbReference>
<name>A0AA38SNC4_9ASTR</name>
<accession>A0AA38SNC4</accession>
<evidence type="ECO:0000256" key="7">
    <source>
        <dbReference type="ARBA" id="ARBA00022750"/>
    </source>
</evidence>
<dbReference type="Gene3D" id="3.30.420.10">
    <property type="entry name" value="Ribonuclease H-like superfamily/Ribonuclease H"/>
    <property type="match status" value="2"/>
</dbReference>
<feature type="compositionally biased region" description="Pro residues" evidence="18">
    <location>
        <begin position="326"/>
        <end position="346"/>
    </location>
</feature>
<feature type="transmembrane region" description="Helical" evidence="19">
    <location>
        <begin position="118"/>
        <end position="137"/>
    </location>
</feature>
<evidence type="ECO:0000256" key="18">
    <source>
        <dbReference type="SAM" id="MobiDB-lite"/>
    </source>
</evidence>
<dbReference type="GO" id="GO:0004190">
    <property type="term" value="F:aspartic-type endopeptidase activity"/>
    <property type="evidence" value="ECO:0007669"/>
    <property type="project" value="UniProtKB-KW"/>
</dbReference>
<feature type="domain" description="Reverse transcriptase" evidence="21">
    <location>
        <begin position="1020"/>
        <end position="1199"/>
    </location>
</feature>
<dbReference type="GO" id="GO:0003964">
    <property type="term" value="F:RNA-directed DNA polymerase activity"/>
    <property type="evidence" value="ECO:0007669"/>
    <property type="project" value="UniProtKB-KW"/>
</dbReference>
<dbReference type="Pfam" id="PF08284">
    <property type="entry name" value="RVP_2"/>
    <property type="match status" value="1"/>
</dbReference>
<dbReference type="Gene3D" id="2.40.70.10">
    <property type="entry name" value="Acid Proteases"/>
    <property type="match status" value="1"/>
</dbReference>
<feature type="region of interest" description="Disordered" evidence="18">
    <location>
        <begin position="200"/>
        <end position="349"/>
    </location>
</feature>
<dbReference type="SUPFAM" id="SSF56672">
    <property type="entry name" value="DNA/RNA polymerases"/>
    <property type="match status" value="1"/>
</dbReference>
<dbReference type="PROSITE" id="PS50158">
    <property type="entry name" value="ZF_CCHC"/>
    <property type="match status" value="2"/>
</dbReference>
<dbReference type="Pfam" id="PF17921">
    <property type="entry name" value="Integrase_H2C2"/>
    <property type="match status" value="1"/>
</dbReference>
<evidence type="ECO:0000256" key="8">
    <source>
        <dbReference type="ARBA" id="ARBA00022759"/>
    </source>
</evidence>
<feature type="domain" description="Integrase catalytic" evidence="22">
    <location>
        <begin position="1542"/>
        <end position="1705"/>
    </location>
</feature>
<gene>
    <name evidence="23" type="ORF">OSB04_024741</name>
</gene>
<dbReference type="Pfam" id="PF19259">
    <property type="entry name" value="Ty3_capsid"/>
    <property type="match status" value="1"/>
</dbReference>
<keyword evidence="19" id="KW-0812">Transmembrane</keyword>
<protein>
    <recommendedName>
        <fullName evidence="1">RNA-directed DNA polymerase</fullName>
        <ecNumber evidence="1">2.7.7.49</ecNumber>
    </recommendedName>
</protein>
<keyword evidence="3" id="KW-0808">Transferase</keyword>
<keyword evidence="6" id="KW-0479">Metal-binding</keyword>
<dbReference type="SUPFAM" id="SSF57756">
    <property type="entry name" value="Retrovirus zinc finger-like domains"/>
    <property type="match status" value="1"/>
</dbReference>
<keyword evidence="4" id="KW-0548">Nucleotidyltransferase</keyword>
<dbReference type="InterPro" id="IPR001878">
    <property type="entry name" value="Znf_CCHC"/>
</dbReference>
<evidence type="ECO:0000256" key="4">
    <source>
        <dbReference type="ARBA" id="ARBA00022695"/>
    </source>
</evidence>
<dbReference type="Gene3D" id="1.10.340.70">
    <property type="match status" value="1"/>
</dbReference>
<evidence type="ECO:0000256" key="16">
    <source>
        <dbReference type="PROSITE-ProRule" id="PRU00047"/>
    </source>
</evidence>
<keyword evidence="10" id="KW-0460">Magnesium</keyword>
<evidence type="ECO:0000256" key="13">
    <source>
        <dbReference type="ARBA" id="ARBA00022932"/>
    </source>
</evidence>
<dbReference type="Pfam" id="PF00098">
    <property type="entry name" value="zf-CCHC"/>
    <property type="match status" value="1"/>
</dbReference>
<dbReference type="InterPro" id="IPR056924">
    <property type="entry name" value="SH3_Tf2-1"/>
</dbReference>
<dbReference type="PANTHER" id="PTHR37984:SF5">
    <property type="entry name" value="PROTEIN NYNRIN-LIKE"/>
    <property type="match status" value="1"/>
</dbReference>
<feature type="region of interest" description="Disordered" evidence="18">
    <location>
        <begin position="654"/>
        <end position="705"/>
    </location>
</feature>
<keyword evidence="19" id="KW-1133">Transmembrane helix</keyword>
<keyword evidence="13" id="KW-0239">DNA-directed DNA polymerase</keyword>
<evidence type="ECO:0000256" key="10">
    <source>
        <dbReference type="ARBA" id="ARBA00022842"/>
    </source>
</evidence>
<keyword evidence="19" id="KW-0472">Membrane</keyword>
<dbReference type="FunFam" id="3.30.70.270:FF:000026">
    <property type="entry name" value="Transposon Ty3-G Gag-Pol polyprotein"/>
    <property type="match status" value="1"/>
</dbReference>
<dbReference type="InterPro" id="IPR050951">
    <property type="entry name" value="Retrovirus_Pol_polyprotein"/>
</dbReference>
<evidence type="ECO:0000256" key="9">
    <source>
        <dbReference type="ARBA" id="ARBA00022801"/>
    </source>
</evidence>
<organism evidence="23 24">
    <name type="scientific">Centaurea solstitialis</name>
    <name type="common">yellow star-thistle</name>
    <dbReference type="NCBI Taxonomy" id="347529"/>
    <lineage>
        <taxon>Eukaryota</taxon>
        <taxon>Viridiplantae</taxon>
        <taxon>Streptophyta</taxon>
        <taxon>Embryophyta</taxon>
        <taxon>Tracheophyta</taxon>
        <taxon>Spermatophyta</taxon>
        <taxon>Magnoliopsida</taxon>
        <taxon>eudicotyledons</taxon>
        <taxon>Gunneridae</taxon>
        <taxon>Pentapetalae</taxon>
        <taxon>asterids</taxon>
        <taxon>campanulids</taxon>
        <taxon>Asterales</taxon>
        <taxon>Asteraceae</taxon>
        <taxon>Carduoideae</taxon>
        <taxon>Cardueae</taxon>
        <taxon>Centaureinae</taxon>
        <taxon>Centaurea</taxon>
    </lineage>
</organism>
<dbReference type="Pfam" id="PF17917">
    <property type="entry name" value="RT_RNaseH"/>
    <property type="match status" value="1"/>
</dbReference>
<dbReference type="FunFam" id="3.10.20.370:FF:000001">
    <property type="entry name" value="Retrovirus-related Pol polyprotein from transposon 17.6-like protein"/>
    <property type="match status" value="1"/>
</dbReference>